<evidence type="ECO:0000313" key="3">
    <source>
        <dbReference type="EMBL" id="KRK80539.1"/>
    </source>
</evidence>
<dbReference type="GO" id="GO:0016799">
    <property type="term" value="F:hydrolase activity, hydrolyzing N-glycosyl compounds"/>
    <property type="evidence" value="ECO:0007669"/>
    <property type="project" value="TreeGrafter"/>
</dbReference>
<dbReference type="SUPFAM" id="SSF102405">
    <property type="entry name" value="MCP/YpsA-like"/>
    <property type="match status" value="1"/>
</dbReference>
<dbReference type="GO" id="GO:0005829">
    <property type="term" value="C:cytosol"/>
    <property type="evidence" value="ECO:0007669"/>
    <property type="project" value="TreeGrafter"/>
</dbReference>
<reference evidence="3 4" key="1">
    <citation type="journal article" date="2015" name="Genome Announc.">
        <title>Expanding the biotechnology potential of lactobacilli through comparative genomics of 213 strains and associated genera.</title>
        <authorList>
            <person name="Sun Z."/>
            <person name="Harris H.M."/>
            <person name="McCann A."/>
            <person name="Guo C."/>
            <person name="Argimon S."/>
            <person name="Zhang W."/>
            <person name="Yang X."/>
            <person name="Jeffery I.B."/>
            <person name="Cooney J.C."/>
            <person name="Kagawa T.F."/>
            <person name="Liu W."/>
            <person name="Song Y."/>
            <person name="Salvetti E."/>
            <person name="Wrobel A."/>
            <person name="Rasinkangas P."/>
            <person name="Parkhill J."/>
            <person name="Rea M.C."/>
            <person name="O'Sullivan O."/>
            <person name="Ritari J."/>
            <person name="Douillard F.P."/>
            <person name="Paul Ross R."/>
            <person name="Yang R."/>
            <person name="Briner A.E."/>
            <person name="Felis G.E."/>
            <person name="de Vos W.M."/>
            <person name="Barrangou R."/>
            <person name="Klaenhammer T.R."/>
            <person name="Caufield P.W."/>
            <person name="Cui Y."/>
            <person name="Zhang H."/>
            <person name="O'Toole P.W."/>
        </authorList>
    </citation>
    <scope>NUCLEOTIDE SEQUENCE [LARGE SCALE GENOMIC DNA]</scope>
    <source>
        <strain evidence="3 4">DSM 19682</strain>
    </source>
</reference>
<dbReference type="Pfam" id="PF03641">
    <property type="entry name" value="Lysine_decarbox"/>
    <property type="match status" value="1"/>
</dbReference>
<dbReference type="AlphaFoldDB" id="A0A0R1KAZ2"/>
<comment type="caution">
    <text evidence="3">The sequence shown here is derived from an EMBL/GenBank/DDBJ whole genome shotgun (WGS) entry which is preliminary data.</text>
</comment>
<accession>A0A0R1KAZ2</accession>
<dbReference type="InterPro" id="IPR031100">
    <property type="entry name" value="LOG_fam"/>
</dbReference>
<keyword evidence="2" id="KW-0203">Cytokinin biosynthesis</keyword>
<dbReference type="PANTHER" id="PTHR31223">
    <property type="entry name" value="LOG FAMILY PROTEIN YJL055W"/>
    <property type="match status" value="1"/>
</dbReference>
<keyword evidence="2" id="KW-0378">Hydrolase</keyword>
<protein>
    <recommendedName>
        <fullName evidence="2">Cytokinin riboside 5'-monophosphate phosphoribohydrolase</fullName>
        <ecNumber evidence="2">3.2.2.n1</ecNumber>
    </recommendedName>
</protein>
<gene>
    <name evidence="3" type="ORF">FD03_GL001963</name>
</gene>
<evidence type="ECO:0000256" key="1">
    <source>
        <dbReference type="ARBA" id="ARBA00006763"/>
    </source>
</evidence>
<sequence>MTYLKNIAVYCGAATGNDPIYITAAKNLAHWITQNNYGLTYGGGRFGLMGVLAETVLSDDGYVHGIITESLASRNLSQTDLSKLDIVDSMDARKRAMLDNSIASIALPGGPGTLEEISEAYSWTRIGDNNNPCIFYNVNHYYDALETFFDTMTENEFLTKTDRDKLLFSDSLDEIKEFIDTYTPPKLRSFKNAK</sequence>
<evidence type="ECO:0000313" key="4">
    <source>
        <dbReference type="Proteomes" id="UP000051248"/>
    </source>
</evidence>
<organism evidence="3 4">
    <name type="scientific">Companilactobacillus nodensis DSM 19682 = JCM 14932 = NBRC 107160</name>
    <dbReference type="NCBI Taxonomy" id="1423775"/>
    <lineage>
        <taxon>Bacteria</taxon>
        <taxon>Bacillati</taxon>
        <taxon>Bacillota</taxon>
        <taxon>Bacilli</taxon>
        <taxon>Lactobacillales</taxon>
        <taxon>Lactobacillaceae</taxon>
        <taxon>Companilactobacillus</taxon>
    </lineage>
</organism>
<evidence type="ECO:0000256" key="2">
    <source>
        <dbReference type="RuleBase" id="RU363015"/>
    </source>
</evidence>
<dbReference type="NCBIfam" id="TIGR00730">
    <property type="entry name" value="Rossman fold protein, TIGR00730 family"/>
    <property type="match status" value="1"/>
</dbReference>
<dbReference type="Gene3D" id="3.40.50.450">
    <property type="match status" value="1"/>
</dbReference>
<dbReference type="EMBL" id="AZDZ01000003">
    <property type="protein sequence ID" value="KRK80539.1"/>
    <property type="molecule type" value="Genomic_DNA"/>
</dbReference>
<dbReference type="InterPro" id="IPR005269">
    <property type="entry name" value="LOG"/>
</dbReference>
<dbReference type="Proteomes" id="UP000051248">
    <property type="component" value="Unassembled WGS sequence"/>
</dbReference>
<proteinExistence type="inferred from homology"/>
<dbReference type="STRING" id="1423775.FD03_GL001963"/>
<name>A0A0R1KAZ2_9LACO</name>
<dbReference type="GO" id="GO:0009691">
    <property type="term" value="P:cytokinin biosynthetic process"/>
    <property type="evidence" value="ECO:0007669"/>
    <property type="project" value="UniProtKB-UniRule"/>
</dbReference>
<dbReference type="PATRIC" id="fig|1423775.4.peg.2001"/>
<dbReference type="PANTHER" id="PTHR31223:SF70">
    <property type="entry name" value="LOG FAMILY PROTEIN YJL055W"/>
    <property type="match status" value="1"/>
</dbReference>
<comment type="similarity">
    <text evidence="1 2">Belongs to the LOG family.</text>
</comment>
<keyword evidence="4" id="KW-1185">Reference proteome</keyword>
<dbReference type="eggNOG" id="COG1611">
    <property type="taxonomic scope" value="Bacteria"/>
</dbReference>
<dbReference type="EC" id="3.2.2.n1" evidence="2"/>